<evidence type="ECO:0000313" key="2">
    <source>
        <dbReference type="EMBL" id="OAN52733.1"/>
    </source>
</evidence>
<dbReference type="AlphaFoldDB" id="A0A178MSA9"/>
<sequence>MDAPGSTFPDSGTHGLIEGFARVVAVDGGRAWLEPEETTSCGTCHSAGLCSIGKDGGNAKRLAAKRFPLPGDLDLRVGERVVVGISEGTLLRGAATAYGLPLVTLLAGGILGQEVYRTDSMAAAGAVAGLVLGLGLARLVANHLSARGVLSPRFLRKAYAAPSDAACHPEHG</sequence>
<keyword evidence="1" id="KW-1133">Transmembrane helix</keyword>
<evidence type="ECO:0000313" key="3">
    <source>
        <dbReference type="Proteomes" id="UP000078428"/>
    </source>
</evidence>
<dbReference type="STRING" id="1285242.A6A04_15645"/>
<dbReference type="PIRSF" id="PIRSF004923">
    <property type="entry name" value="RseC"/>
    <property type="match status" value="1"/>
</dbReference>
<reference evidence="2 3" key="1">
    <citation type="submission" date="2016-04" db="EMBL/GenBank/DDBJ databases">
        <title>Draft genome sequence of freshwater magnetotactic bacteria Magnetospirillum marisnigri SP-1 and Magnetospirillum moscoviense BB-1.</title>
        <authorList>
            <person name="Koziaeva V."/>
            <person name="Dziuba M.V."/>
            <person name="Ivanov T.M."/>
            <person name="Kuznetsov B."/>
            <person name="Grouzdev D.S."/>
        </authorList>
    </citation>
    <scope>NUCLEOTIDE SEQUENCE [LARGE SCALE GENOMIC DNA]</scope>
    <source>
        <strain evidence="2 3">SP-1</strain>
    </source>
</reference>
<name>A0A178MSA9_9PROT</name>
<dbReference type="InterPro" id="IPR026268">
    <property type="entry name" value="RseC"/>
</dbReference>
<evidence type="ECO:0000256" key="1">
    <source>
        <dbReference type="SAM" id="Phobius"/>
    </source>
</evidence>
<keyword evidence="3" id="KW-1185">Reference proteome</keyword>
<dbReference type="Proteomes" id="UP000078428">
    <property type="component" value="Unassembled WGS sequence"/>
</dbReference>
<dbReference type="EMBL" id="LWQT01000043">
    <property type="protein sequence ID" value="OAN52733.1"/>
    <property type="molecule type" value="Genomic_DNA"/>
</dbReference>
<keyword evidence="1" id="KW-0812">Transmembrane</keyword>
<dbReference type="RefSeq" id="WP_068490786.1">
    <property type="nucleotide sequence ID" value="NZ_LWQT01000043.1"/>
</dbReference>
<proteinExistence type="predicted"/>
<dbReference type="InterPro" id="IPR007359">
    <property type="entry name" value="SigmaE_reg_RseC_MucC"/>
</dbReference>
<comment type="caution">
    <text evidence="2">The sequence shown here is derived from an EMBL/GenBank/DDBJ whole genome shotgun (WGS) entry which is preliminary data.</text>
</comment>
<keyword evidence="1" id="KW-0472">Membrane</keyword>
<organism evidence="2 3">
    <name type="scientific">Paramagnetospirillum marisnigri</name>
    <dbReference type="NCBI Taxonomy" id="1285242"/>
    <lineage>
        <taxon>Bacteria</taxon>
        <taxon>Pseudomonadati</taxon>
        <taxon>Pseudomonadota</taxon>
        <taxon>Alphaproteobacteria</taxon>
        <taxon>Rhodospirillales</taxon>
        <taxon>Magnetospirillaceae</taxon>
        <taxon>Paramagnetospirillum</taxon>
    </lineage>
</organism>
<dbReference type="Pfam" id="PF04246">
    <property type="entry name" value="RseC_MucC"/>
    <property type="match status" value="1"/>
</dbReference>
<gene>
    <name evidence="2" type="ORF">A6A04_15645</name>
</gene>
<dbReference type="OrthoDB" id="7358626at2"/>
<protein>
    <submittedName>
        <fullName evidence="2">Fis family transcriptional regulator</fullName>
    </submittedName>
</protein>
<feature type="transmembrane region" description="Helical" evidence="1">
    <location>
        <begin position="90"/>
        <end position="110"/>
    </location>
</feature>
<accession>A0A178MSA9</accession>
<dbReference type="PANTHER" id="PTHR35867">
    <property type="entry name" value="PROTEIN RSEC"/>
    <property type="match status" value="1"/>
</dbReference>
<feature type="transmembrane region" description="Helical" evidence="1">
    <location>
        <begin position="122"/>
        <end position="141"/>
    </location>
</feature>
<dbReference type="PANTHER" id="PTHR35867:SF1">
    <property type="entry name" value="PROTEIN RSEC"/>
    <property type="match status" value="1"/>
</dbReference>